<dbReference type="EMBL" id="CM039428">
    <property type="protein sequence ID" value="KAI4351973.1"/>
    <property type="molecule type" value="Genomic_DNA"/>
</dbReference>
<accession>A0ACB9PTE5</accession>
<evidence type="ECO:0000313" key="2">
    <source>
        <dbReference type="Proteomes" id="UP000828941"/>
    </source>
</evidence>
<sequence>MHDLIQNMGREIVRMKSPLQPGMRSRLWYHKDVLKVLSKNNGSGMIQGMLVDLPNEYTVHLENDPFKKMKNLKFLIIRNAQFFGSRQHLPGSLRLLDWMENPSSSLQSRRIAISTYPPKHPWAWMDKIRTVKCCGIYLYSENMYEVSCMNSDLHGSEEDEDGNAILEVEELSNSITHQTKSKEKGVLAYDSSAHEIVDFKPNKLNLGSSSLPTTIHENEKKTEFLRKGKLKERFNIMQVQASTSTESTSTGKDTVFIESKHNCCDKVERTQIQIPEKSADEEFTQIEDNMEAFYASIEAESSSLPLLQDSMNPRPSEETQNKLQSLEYLISKNFSHLLHSGQSGHLKNVLDYLLSLSAEDGISPRMRSAILQLSNSFSQWSSDYNDASLKLESATATLFKAEKLQESLETNVKKFKEAERSEKAVRSQVDNLEARMRELEQQINGIKAELAEFKLARDGAVQRKRKIFEDGIMIKAEQNDLRNKKPRLIAEQEWARSTQANIESEWSKLVQNIKLPPQLIRAMMEQKWKIQTKQHPASFSQWSSDYNDASLKLESATATLFKAEKLQESLETNVKEFKEAERSENAMCSYMANLEARMRELEQQVNGIKAELADFKLARDGAVQRKRKMFEDGRMIKAEQNDLRIKIPRLRAEQEWARSSQAKIESEWSKLVQQ</sequence>
<protein>
    <submittedName>
        <fullName evidence="1">Uncharacterized protein</fullName>
    </submittedName>
</protein>
<keyword evidence="2" id="KW-1185">Reference proteome</keyword>
<evidence type="ECO:0000313" key="1">
    <source>
        <dbReference type="EMBL" id="KAI4351973.1"/>
    </source>
</evidence>
<reference evidence="1 2" key="1">
    <citation type="journal article" date="2022" name="DNA Res.">
        <title>Chromosomal-level genome assembly of the orchid tree Bauhinia variegata (Leguminosae; Cercidoideae) supports the allotetraploid origin hypothesis of Bauhinia.</title>
        <authorList>
            <person name="Zhong Y."/>
            <person name="Chen Y."/>
            <person name="Zheng D."/>
            <person name="Pang J."/>
            <person name="Liu Y."/>
            <person name="Luo S."/>
            <person name="Meng S."/>
            <person name="Qian L."/>
            <person name="Wei D."/>
            <person name="Dai S."/>
            <person name="Zhou R."/>
        </authorList>
    </citation>
    <scope>NUCLEOTIDE SEQUENCE [LARGE SCALE GENOMIC DNA]</scope>
    <source>
        <strain evidence="1">BV-YZ2020</strain>
    </source>
</reference>
<organism evidence="1 2">
    <name type="scientific">Bauhinia variegata</name>
    <name type="common">Purple orchid tree</name>
    <name type="synonym">Phanera variegata</name>
    <dbReference type="NCBI Taxonomy" id="167791"/>
    <lineage>
        <taxon>Eukaryota</taxon>
        <taxon>Viridiplantae</taxon>
        <taxon>Streptophyta</taxon>
        <taxon>Embryophyta</taxon>
        <taxon>Tracheophyta</taxon>
        <taxon>Spermatophyta</taxon>
        <taxon>Magnoliopsida</taxon>
        <taxon>eudicotyledons</taxon>
        <taxon>Gunneridae</taxon>
        <taxon>Pentapetalae</taxon>
        <taxon>rosids</taxon>
        <taxon>fabids</taxon>
        <taxon>Fabales</taxon>
        <taxon>Fabaceae</taxon>
        <taxon>Cercidoideae</taxon>
        <taxon>Cercideae</taxon>
        <taxon>Bauhiniinae</taxon>
        <taxon>Bauhinia</taxon>
    </lineage>
</organism>
<proteinExistence type="predicted"/>
<comment type="caution">
    <text evidence="1">The sequence shown here is derived from an EMBL/GenBank/DDBJ whole genome shotgun (WGS) entry which is preliminary data.</text>
</comment>
<dbReference type="Proteomes" id="UP000828941">
    <property type="component" value="Chromosome 3"/>
</dbReference>
<name>A0ACB9PTE5_BAUVA</name>
<gene>
    <name evidence="1" type="ORF">L6164_006271</name>
</gene>